<proteinExistence type="predicted"/>
<feature type="non-terminal residue" evidence="1">
    <location>
        <position position="1"/>
    </location>
</feature>
<accession>A0ACC0HPW4</accession>
<keyword evidence="2" id="KW-1185">Reference proteome</keyword>
<dbReference type="EMBL" id="CM045761">
    <property type="protein sequence ID" value="KAI8014106.1"/>
    <property type="molecule type" value="Genomic_DNA"/>
</dbReference>
<evidence type="ECO:0000313" key="1">
    <source>
        <dbReference type="EMBL" id="KAI8014106.1"/>
    </source>
</evidence>
<comment type="caution">
    <text evidence="1">The sequence shown here is derived from an EMBL/GenBank/DDBJ whole genome shotgun (WGS) entry which is preliminary data.</text>
</comment>
<dbReference type="Proteomes" id="UP001060215">
    <property type="component" value="Chromosome 4"/>
</dbReference>
<name>A0ACC0HPW4_9ERIC</name>
<feature type="non-terminal residue" evidence="1">
    <location>
        <position position="366"/>
    </location>
</feature>
<organism evidence="1 2">
    <name type="scientific">Camellia lanceoleosa</name>
    <dbReference type="NCBI Taxonomy" id="1840588"/>
    <lineage>
        <taxon>Eukaryota</taxon>
        <taxon>Viridiplantae</taxon>
        <taxon>Streptophyta</taxon>
        <taxon>Embryophyta</taxon>
        <taxon>Tracheophyta</taxon>
        <taxon>Spermatophyta</taxon>
        <taxon>Magnoliopsida</taxon>
        <taxon>eudicotyledons</taxon>
        <taxon>Gunneridae</taxon>
        <taxon>Pentapetalae</taxon>
        <taxon>asterids</taxon>
        <taxon>Ericales</taxon>
        <taxon>Theaceae</taxon>
        <taxon>Camellia</taxon>
    </lineage>
</organism>
<sequence>RWWDTTNSFHFSATGDMTMTPLDFAMITGLDLGGGPIPYDEDMGQWEAAWMHLLGPASSETEVPEGSYTWFFPFPCHRWSPTRLSLSTKSPSFKFLDLTLLLKARAILPKRAPEKQSWLSGIISGLPPPSDLPGVETEVPAKIEQKLMKNERQAQTASRVVMAKDGGDRSGGGNGEVLTRYVCALLFIHSVRIKSKLFWVQCHPCINCFEQLSTIFDPSKSSTYDNISCNSTSCVSDTLQENCVSVTSCPYHYKYVDSSTTRGDLGMEEVRFISNKGTSVLSNILFGCGHENYGFIEAKENYGYNGIGLASGVLGLGPSKKLSLVSHLGSRFLYCIGNMSDLDYEYNRLVIGDDDAEIKGYSTPIQ</sequence>
<evidence type="ECO:0000313" key="2">
    <source>
        <dbReference type="Proteomes" id="UP001060215"/>
    </source>
</evidence>
<reference evidence="1 2" key="1">
    <citation type="journal article" date="2022" name="Plant J.">
        <title>Chromosome-level genome of Camellia lanceoleosa provides a valuable resource for understanding genome evolution and self-incompatibility.</title>
        <authorList>
            <person name="Gong W."/>
            <person name="Xiao S."/>
            <person name="Wang L."/>
            <person name="Liao Z."/>
            <person name="Chang Y."/>
            <person name="Mo W."/>
            <person name="Hu G."/>
            <person name="Li W."/>
            <person name="Zhao G."/>
            <person name="Zhu H."/>
            <person name="Hu X."/>
            <person name="Ji K."/>
            <person name="Xiang X."/>
            <person name="Song Q."/>
            <person name="Yuan D."/>
            <person name="Jin S."/>
            <person name="Zhang L."/>
        </authorList>
    </citation>
    <scope>NUCLEOTIDE SEQUENCE [LARGE SCALE GENOMIC DNA]</scope>
    <source>
        <strain evidence="1">SQ_2022a</strain>
    </source>
</reference>
<gene>
    <name evidence="1" type="ORF">LOK49_LG05G02212</name>
</gene>
<protein>
    <submittedName>
        <fullName evidence="1">Aspartic proteinase nepenthesin-2</fullName>
    </submittedName>
</protein>